<dbReference type="EMBL" id="JAKOGG010000669">
    <property type="protein sequence ID" value="MCS4559053.1"/>
    <property type="molecule type" value="Genomic_DNA"/>
</dbReference>
<sequence>LHFNPIAIKPLPCLNETKNKRNIERQDYVRPGAVNFYRIHPQYLCLVSKAINMRVLNKNYGTLSVCLSRENKVNDNEQCKQ</sequence>
<gene>
    <name evidence="1" type="ORF">L9G74_21780</name>
</gene>
<dbReference type="RefSeq" id="WP_238898960.1">
    <property type="nucleotide sequence ID" value="NZ_JAKOGG010000669.1"/>
</dbReference>
<name>A0ABT2FRS1_9GAMM</name>
<protein>
    <submittedName>
        <fullName evidence="1">Uncharacterized protein</fullName>
    </submittedName>
</protein>
<accession>A0ABT2FRS1</accession>
<dbReference type="Proteomes" id="UP001201549">
    <property type="component" value="Unassembled WGS sequence"/>
</dbReference>
<evidence type="ECO:0000313" key="2">
    <source>
        <dbReference type="Proteomes" id="UP001201549"/>
    </source>
</evidence>
<feature type="non-terminal residue" evidence="1">
    <location>
        <position position="1"/>
    </location>
</feature>
<comment type="caution">
    <text evidence="1">The sequence shown here is derived from an EMBL/GenBank/DDBJ whole genome shotgun (WGS) entry which is preliminary data.</text>
</comment>
<feature type="non-terminal residue" evidence="1">
    <location>
        <position position="81"/>
    </location>
</feature>
<organism evidence="1 2">
    <name type="scientific">Shewanella electrica</name>
    <dbReference type="NCBI Taxonomy" id="515560"/>
    <lineage>
        <taxon>Bacteria</taxon>
        <taxon>Pseudomonadati</taxon>
        <taxon>Pseudomonadota</taxon>
        <taxon>Gammaproteobacteria</taxon>
        <taxon>Alteromonadales</taxon>
        <taxon>Shewanellaceae</taxon>
        <taxon>Shewanella</taxon>
    </lineage>
</organism>
<evidence type="ECO:0000313" key="1">
    <source>
        <dbReference type="EMBL" id="MCS4559053.1"/>
    </source>
</evidence>
<reference evidence="2" key="2">
    <citation type="submission" date="2023-07" db="EMBL/GenBank/DDBJ databases">
        <title>Shewanella mangrovi sp. nov., an acetaldehyde- degrading bacterium isolated from mangrove sediment.</title>
        <authorList>
            <person name="Liu Y."/>
        </authorList>
    </citation>
    <scope>NUCLEOTIDE SEQUENCE [LARGE SCALE GENOMIC DNA]</scope>
    <source>
        <strain evidence="2">C32</strain>
    </source>
</reference>
<proteinExistence type="predicted"/>
<keyword evidence="2" id="KW-1185">Reference proteome</keyword>
<reference evidence="1 2" key="1">
    <citation type="submission" date="2022-02" db="EMBL/GenBank/DDBJ databases">
        <authorList>
            <person name="Zhuang L."/>
        </authorList>
    </citation>
    <scope>NUCLEOTIDE SEQUENCE [LARGE SCALE GENOMIC DNA]</scope>
    <source>
        <strain evidence="1 2">C32</strain>
    </source>
</reference>